<evidence type="ECO:0000313" key="1">
    <source>
        <dbReference type="EMBL" id="KAJ9097014.1"/>
    </source>
</evidence>
<accession>A0ACC2VC95</accession>
<reference evidence="1" key="1">
    <citation type="submission" date="2023-04" db="EMBL/GenBank/DDBJ databases">
        <title>Draft Genome sequencing of Naganishia species isolated from polar environments using Oxford Nanopore Technology.</title>
        <authorList>
            <person name="Leo P."/>
            <person name="Venkateswaran K."/>
        </authorList>
    </citation>
    <scope>NUCLEOTIDE SEQUENCE</scope>
    <source>
        <strain evidence="1">MNA-CCFEE 5261</strain>
    </source>
</reference>
<organism evidence="1 2">
    <name type="scientific">Naganishia cerealis</name>
    <dbReference type="NCBI Taxonomy" id="610337"/>
    <lineage>
        <taxon>Eukaryota</taxon>
        <taxon>Fungi</taxon>
        <taxon>Dikarya</taxon>
        <taxon>Basidiomycota</taxon>
        <taxon>Agaricomycotina</taxon>
        <taxon>Tremellomycetes</taxon>
        <taxon>Filobasidiales</taxon>
        <taxon>Filobasidiaceae</taxon>
        <taxon>Naganishia</taxon>
    </lineage>
</organism>
<dbReference type="Proteomes" id="UP001241377">
    <property type="component" value="Unassembled WGS sequence"/>
</dbReference>
<comment type="caution">
    <text evidence="1">The sequence shown here is derived from an EMBL/GenBank/DDBJ whole genome shotgun (WGS) entry which is preliminary data.</text>
</comment>
<dbReference type="EMBL" id="JASBWR010000089">
    <property type="protein sequence ID" value="KAJ9097014.1"/>
    <property type="molecule type" value="Genomic_DNA"/>
</dbReference>
<gene>
    <name evidence="1" type="ORF">QFC19_006959</name>
</gene>
<evidence type="ECO:0000313" key="2">
    <source>
        <dbReference type="Proteomes" id="UP001241377"/>
    </source>
</evidence>
<protein>
    <submittedName>
        <fullName evidence="1">Uncharacterized protein</fullName>
    </submittedName>
</protein>
<keyword evidence="2" id="KW-1185">Reference proteome</keyword>
<name>A0ACC2VC95_9TREE</name>
<proteinExistence type="predicted"/>
<sequence>MSIPFGTVLYAAVKPIFKIYAIIGLGCFLARRNILSVSTCRDISDAIVTAIMPCLIFNNVVTNLKSSDIKNLGIIFFSGTLLFAIGVSLAASIGFLTKLPKRWLGGLLSVGLFPNISDLPIAYLQTMGKTGTIFTPSEVDKGVAYVIIFLASQVLYQFCFGLYRLISWDFREELRPKDEDDEVKVPTTPSPPIGNRSENALENEPSDHASTQSKEDQLSLNSSSLSSIQSEEDGDDDLQPPTTSQNLAPVYIYSKASSSSSRSRAPRRRSRGSSGAAMTKLDLISSMSRATELRHLPSQGMTDVINEYSEYEGLRSNELRRTVSVTTDVAAEPVEDDEGKKKTIRKQVIQFLRNFLAPNSVSLIVSIAIAMSPPLKALFVKSAFSMKDAPDHQPPLSFFIDIASYIGAASVPLGLLLLGATIYRLEVKKMPPGFWKTAVSVTAARLIILPIIGVGLTTGFYKGGWYGDDKLIRFVSVLEYGLPSATALVYFTAFYTDPHLDDHLQMDCLAVCLIAQYLILFITLPFLVVFTIKVSLNM</sequence>